<name>A0A2M7AM25_UNCKA</name>
<dbReference type="Proteomes" id="UP000229916">
    <property type="component" value="Unassembled WGS sequence"/>
</dbReference>
<evidence type="ECO:0000313" key="2">
    <source>
        <dbReference type="EMBL" id="PIU68469.1"/>
    </source>
</evidence>
<dbReference type="EMBL" id="PEWD01000072">
    <property type="protein sequence ID" value="PIU68469.1"/>
    <property type="molecule type" value="Genomic_DNA"/>
</dbReference>
<evidence type="ECO:0000313" key="3">
    <source>
        <dbReference type="Proteomes" id="UP000229916"/>
    </source>
</evidence>
<gene>
    <name evidence="2" type="ORF">COS81_03835</name>
</gene>
<accession>A0A2M7AM25</accession>
<comment type="caution">
    <text evidence="2">The sequence shown here is derived from an EMBL/GenBank/DDBJ whole genome shotgun (WGS) entry which is preliminary data.</text>
</comment>
<feature type="region of interest" description="Disordered" evidence="1">
    <location>
        <begin position="119"/>
        <end position="143"/>
    </location>
</feature>
<evidence type="ECO:0000256" key="1">
    <source>
        <dbReference type="SAM" id="MobiDB-lite"/>
    </source>
</evidence>
<reference evidence="3" key="1">
    <citation type="submission" date="2017-09" db="EMBL/GenBank/DDBJ databases">
        <title>Depth-based differentiation of microbial function through sediment-hosted aquifers and enrichment of novel symbionts in the deep terrestrial subsurface.</title>
        <authorList>
            <person name="Probst A.J."/>
            <person name="Ladd B."/>
            <person name="Jarett J.K."/>
            <person name="Geller-Mcgrath D.E."/>
            <person name="Sieber C.M.K."/>
            <person name="Emerson J.B."/>
            <person name="Anantharaman K."/>
            <person name="Thomas B.C."/>
            <person name="Malmstrom R."/>
            <person name="Stieglmeier M."/>
            <person name="Klingl A."/>
            <person name="Woyke T."/>
            <person name="Ryan C.M."/>
            <person name="Banfield J.F."/>
        </authorList>
    </citation>
    <scope>NUCLEOTIDE SEQUENCE [LARGE SCALE GENOMIC DNA]</scope>
</reference>
<organism evidence="2 3">
    <name type="scientific">candidate division WWE3 bacterium CG06_land_8_20_14_3_00_42_16</name>
    <dbReference type="NCBI Taxonomy" id="1975083"/>
    <lineage>
        <taxon>Bacteria</taxon>
        <taxon>Katanobacteria</taxon>
    </lineage>
</organism>
<protein>
    <submittedName>
        <fullName evidence="2">Uncharacterized protein</fullName>
    </submittedName>
</protein>
<feature type="region of interest" description="Disordered" evidence="1">
    <location>
        <begin position="158"/>
        <end position="188"/>
    </location>
</feature>
<sequence length="188" mass="20833">MGNEVKRTGFLVKPGMAKRESGMTKGKNILRKSKVKMKKEVSFKNRINSIILRLSRCLGDTWRSTFRKSGGSPRAALGRTIKSDVLLSNGKNIILRLTRRIGGIRWAIPLPHGILTSPAPACRRGRDSAGTPQDDRSATVIPAKAGIQKKKWDRFPFQAGMTIKRSGMTKREPEMKEEDSVAANFSSP</sequence>
<proteinExistence type="predicted"/>
<dbReference type="AlphaFoldDB" id="A0A2M7AM25"/>